<feature type="signal peptide" evidence="1">
    <location>
        <begin position="1"/>
        <end position="21"/>
    </location>
</feature>
<evidence type="ECO:0000313" key="3">
    <source>
        <dbReference type="EMBL" id="GGY69720.1"/>
    </source>
</evidence>
<protein>
    <recommendedName>
        <fullName evidence="2">PepSY domain-containing protein</fullName>
    </recommendedName>
</protein>
<name>A0ABQ3AWP1_9GAMM</name>
<reference evidence="4" key="1">
    <citation type="journal article" date="2019" name="Int. J. Syst. Evol. Microbiol.">
        <title>The Global Catalogue of Microorganisms (GCM) 10K type strain sequencing project: providing services to taxonomists for standard genome sequencing and annotation.</title>
        <authorList>
            <consortium name="The Broad Institute Genomics Platform"/>
            <consortium name="The Broad Institute Genome Sequencing Center for Infectious Disease"/>
            <person name="Wu L."/>
            <person name="Ma J."/>
        </authorList>
    </citation>
    <scope>NUCLEOTIDE SEQUENCE [LARGE SCALE GENOMIC DNA]</scope>
    <source>
        <strain evidence="4">KCTC 32239</strain>
    </source>
</reference>
<dbReference type="InterPro" id="IPR025711">
    <property type="entry name" value="PepSY"/>
</dbReference>
<dbReference type="EMBL" id="BMYZ01000001">
    <property type="protein sequence ID" value="GGY69720.1"/>
    <property type="molecule type" value="Genomic_DNA"/>
</dbReference>
<dbReference type="Pfam" id="PF13670">
    <property type="entry name" value="PepSY_2"/>
    <property type="match status" value="1"/>
</dbReference>
<evidence type="ECO:0000259" key="2">
    <source>
        <dbReference type="Pfam" id="PF13670"/>
    </source>
</evidence>
<organism evidence="3 4">
    <name type="scientific">Cellvibrio zantedeschiae</name>
    <dbReference type="NCBI Taxonomy" id="1237077"/>
    <lineage>
        <taxon>Bacteria</taxon>
        <taxon>Pseudomonadati</taxon>
        <taxon>Pseudomonadota</taxon>
        <taxon>Gammaproteobacteria</taxon>
        <taxon>Cellvibrionales</taxon>
        <taxon>Cellvibrionaceae</taxon>
        <taxon>Cellvibrio</taxon>
    </lineage>
</organism>
<accession>A0ABQ3AWP1</accession>
<sequence>MKKFMSIAVGLSLFASAQVFAHADMECTDKPKTQWLHPLEIQKKIVNEYGFAIKKFQESGSCYEIYGWGLSKDGKKFEEIEVYFNPVTGEIVKKKFRD</sequence>
<gene>
    <name evidence="3" type="ORF">GCM10011613_12580</name>
</gene>
<comment type="caution">
    <text evidence="3">The sequence shown here is derived from an EMBL/GenBank/DDBJ whole genome shotgun (WGS) entry which is preliminary data.</text>
</comment>
<keyword evidence="1" id="KW-0732">Signal</keyword>
<feature type="domain" description="PepSY" evidence="2">
    <location>
        <begin position="11"/>
        <end position="95"/>
    </location>
</feature>
<keyword evidence="4" id="KW-1185">Reference proteome</keyword>
<dbReference type="Proteomes" id="UP000619761">
    <property type="component" value="Unassembled WGS sequence"/>
</dbReference>
<proteinExistence type="predicted"/>
<dbReference type="RefSeq" id="WP_189416824.1">
    <property type="nucleotide sequence ID" value="NZ_BMYZ01000001.1"/>
</dbReference>
<feature type="chain" id="PRO_5047204811" description="PepSY domain-containing protein" evidence="1">
    <location>
        <begin position="22"/>
        <end position="98"/>
    </location>
</feature>
<evidence type="ECO:0000313" key="4">
    <source>
        <dbReference type="Proteomes" id="UP000619761"/>
    </source>
</evidence>
<evidence type="ECO:0000256" key="1">
    <source>
        <dbReference type="SAM" id="SignalP"/>
    </source>
</evidence>